<dbReference type="SUPFAM" id="SSF52833">
    <property type="entry name" value="Thioredoxin-like"/>
    <property type="match status" value="1"/>
</dbReference>
<comment type="similarity">
    <text evidence="1 7">Belongs to the peroxiredoxin family. Prx5 subfamily.</text>
</comment>
<dbReference type="Pfam" id="PF08534">
    <property type="entry name" value="Redoxin"/>
    <property type="match status" value="1"/>
</dbReference>
<evidence type="ECO:0000259" key="8">
    <source>
        <dbReference type="PROSITE" id="PS51352"/>
    </source>
</evidence>
<dbReference type="OrthoDB" id="1882547at2759"/>
<evidence type="ECO:0000256" key="4">
    <source>
        <dbReference type="ARBA" id="ARBA00023002"/>
    </source>
</evidence>
<gene>
    <name evidence="9" type="ORF">AMATHDRAFT_69595</name>
</gene>
<evidence type="ECO:0000313" key="9">
    <source>
        <dbReference type="EMBL" id="PFH46536.1"/>
    </source>
</evidence>
<evidence type="ECO:0000256" key="5">
    <source>
        <dbReference type="ARBA" id="ARBA00023284"/>
    </source>
</evidence>
<dbReference type="GO" id="GO:0005829">
    <property type="term" value="C:cytosol"/>
    <property type="evidence" value="ECO:0007669"/>
    <property type="project" value="TreeGrafter"/>
</dbReference>
<dbReference type="InterPro" id="IPR036249">
    <property type="entry name" value="Thioredoxin-like_sf"/>
</dbReference>
<keyword evidence="5 7" id="KW-0676">Redox-active center</keyword>
<dbReference type="STRING" id="703135.A0A2A9NFJ2"/>
<feature type="domain" description="Thioredoxin" evidence="8">
    <location>
        <begin position="6"/>
        <end position="178"/>
    </location>
</feature>
<dbReference type="PANTHER" id="PTHR10430:SF39">
    <property type="entry name" value="PEROXISOMAL MEMBRANE ASSOCIATED PROTEIN 20"/>
    <property type="match status" value="1"/>
</dbReference>
<dbReference type="GO" id="GO:0042744">
    <property type="term" value="P:hydrogen peroxide catabolic process"/>
    <property type="evidence" value="ECO:0007669"/>
    <property type="project" value="TreeGrafter"/>
</dbReference>
<name>A0A2A9NFJ2_9AGAR</name>
<keyword evidence="3 7" id="KW-0049">Antioxidant</keyword>
<dbReference type="InterPro" id="IPR037944">
    <property type="entry name" value="PRX5-like"/>
</dbReference>
<dbReference type="PANTHER" id="PTHR10430">
    <property type="entry name" value="PEROXIREDOXIN"/>
    <property type="match status" value="1"/>
</dbReference>
<dbReference type="GO" id="GO:0045454">
    <property type="term" value="P:cell redox homeostasis"/>
    <property type="evidence" value="ECO:0007669"/>
    <property type="project" value="TreeGrafter"/>
</dbReference>
<proteinExistence type="inferred from homology"/>
<keyword evidence="4 7" id="KW-0560">Oxidoreductase</keyword>
<reference evidence="9 10" key="1">
    <citation type="submission" date="2014-02" db="EMBL/GenBank/DDBJ databases">
        <title>Transposable element dynamics among asymbiotic and ectomycorrhizal Amanita fungi.</title>
        <authorList>
            <consortium name="DOE Joint Genome Institute"/>
            <person name="Hess J."/>
            <person name="Skrede I."/>
            <person name="Wolfe B."/>
            <person name="LaButti K."/>
            <person name="Ohm R.A."/>
            <person name="Grigoriev I.V."/>
            <person name="Pringle A."/>
        </authorList>
    </citation>
    <scope>NUCLEOTIDE SEQUENCE [LARGE SCALE GENOMIC DNA]</scope>
    <source>
        <strain evidence="9 10">SKay4041</strain>
    </source>
</reference>
<evidence type="ECO:0000256" key="3">
    <source>
        <dbReference type="ARBA" id="ARBA00022862"/>
    </source>
</evidence>
<dbReference type="PROSITE" id="PS51352">
    <property type="entry name" value="THIOREDOXIN_2"/>
    <property type="match status" value="1"/>
</dbReference>
<dbReference type="Gene3D" id="3.40.30.10">
    <property type="entry name" value="Glutaredoxin"/>
    <property type="match status" value="1"/>
</dbReference>
<protein>
    <recommendedName>
        <fullName evidence="8">Thioredoxin domain-containing protein</fullName>
    </recommendedName>
</protein>
<dbReference type="GO" id="GO:0034599">
    <property type="term" value="P:cellular response to oxidative stress"/>
    <property type="evidence" value="ECO:0007669"/>
    <property type="project" value="InterPro"/>
</dbReference>
<keyword evidence="10" id="KW-1185">Reference proteome</keyword>
<evidence type="ECO:0000256" key="6">
    <source>
        <dbReference type="PIRSR" id="PIRSR637944-1"/>
    </source>
</evidence>
<dbReference type="CDD" id="cd03013">
    <property type="entry name" value="PRX5_like"/>
    <property type="match status" value="1"/>
</dbReference>
<dbReference type="AlphaFoldDB" id="A0A2A9NFJ2"/>
<dbReference type="GO" id="GO:0005777">
    <property type="term" value="C:peroxisome"/>
    <property type="evidence" value="ECO:0007669"/>
    <property type="project" value="TreeGrafter"/>
</dbReference>
<dbReference type="InterPro" id="IPR013766">
    <property type="entry name" value="Thioredoxin_domain"/>
</dbReference>
<evidence type="ECO:0000256" key="2">
    <source>
        <dbReference type="ARBA" id="ARBA00022559"/>
    </source>
</evidence>
<evidence type="ECO:0000313" key="10">
    <source>
        <dbReference type="Proteomes" id="UP000242287"/>
    </source>
</evidence>
<evidence type="ECO:0000256" key="1">
    <source>
        <dbReference type="ARBA" id="ARBA00010505"/>
    </source>
</evidence>
<sequence length="178" mass="18783">MSSILTSATQTAHSVAATLLSKSQVQPGNAISFKDVKEEAPDQAAALELKGRNIIVGVPGAFAGVCNAQVPGYINNVQKFKEKGIAEIFVVSVNDAFVMQAWKEHLANGNTSIRFVADDQGSFTGSVGMLFDASDLLGGPRSKRYVIVTNGDKVEKVAVEEDPGQVTCTAAEKILAQL</sequence>
<keyword evidence="2 7" id="KW-0575">Peroxidase</keyword>
<evidence type="ECO:0000256" key="7">
    <source>
        <dbReference type="RuleBase" id="RU366011"/>
    </source>
</evidence>
<dbReference type="EMBL" id="KZ302181">
    <property type="protein sequence ID" value="PFH46536.1"/>
    <property type="molecule type" value="Genomic_DNA"/>
</dbReference>
<accession>A0A2A9NFJ2</accession>
<dbReference type="GO" id="GO:0005739">
    <property type="term" value="C:mitochondrion"/>
    <property type="evidence" value="ECO:0007669"/>
    <property type="project" value="TreeGrafter"/>
</dbReference>
<dbReference type="InterPro" id="IPR013740">
    <property type="entry name" value="Redoxin"/>
</dbReference>
<dbReference type="Proteomes" id="UP000242287">
    <property type="component" value="Unassembled WGS sequence"/>
</dbReference>
<comment type="function">
    <text evidence="7">Thiol-specific peroxidase that catalyzes the reduction of hydrogen peroxide and organic hydroperoxides to water and alcohols, respectively. Plays a role in cell protection against oxidative stress by detoxifying peroxides.</text>
</comment>
<dbReference type="GO" id="GO:0008379">
    <property type="term" value="F:thioredoxin peroxidase activity"/>
    <property type="evidence" value="ECO:0007669"/>
    <property type="project" value="InterPro"/>
</dbReference>
<feature type="active site" description="Cysteine sulfenic acid (-SOH) intermediate" evidence="6">
    <location>
        <position position="66"/>
    </location>
</feature>
<organism evidence="9 10">
    <name type="scientific">Amanita thiersii Skay4041</name>
    <dbReference type="NCBI Taxonomy" id="703135"/>
    <lineage>
        <taxon>Eukaryota</taxon>
        <taxon>Fungi</taxon>
        <taxon>Dikarya</taxon>
        <taxon>Basidiomycota</taxon>
        <taxon>Agaricomycotina</taxon>
        <taxon>Agaricomycetes</taxon>
        <taxon>Agaricomycetidae</taxon>
        <taxon>Agaricales</taxon>
        <taxon>Pluteineae</taxon>
        <taxon>Amanitaceae</taxon>
        <taxon>Amanita</taxon>
    </lineage>
</organism>